<feature type="compositionally biased region" description="Polar residues" evidence="1">
    <location>
        <begin position="307"/>
        <end position="316"/>
    </location>
</feature>
<feature type="region of interest" description="Disordered" evidence="1">
    <location>
        <begin position="1"/>
        <end position="21"/>
    </location>
</feature>
<accession>A0A438CT69</accession>
<organism evidence="2 3">
    <name type="scientific">Vitis vinifera</name>
    <name type="common">Grape</name>
    <dbReference type="NCBI Taxonomy" id="29760"/>
    <lineage>
        <taxon>Eukaryota</taxon>
        <taxon>Viridiplantae</taxon>
        <taxon>Streptophyta</taxon>
        <taxon>Embryophyta</taxon>
        <taxon>Tracheophyta</taxon>
        <taxon>Spermatophyta</taxon>
        <taxon>Magnoliopsida</taxon>
        <taxon>eudicotyledons</taxon>
        <taxon>Gunneridae</taxon>
        <taxon>Pentapetalae</taxon>
        <taxon>rosids</taxon>
        <taxon>Vitales</taxon>
        <taxon>Vitaceae</taxon>
        <taxon>Viteae</taxon>
        <taxon>Vitis</taxon>
    </lineage>
</organism>
<evidence type="ECO:0000313" key="2">
    <source>
        <dbReference type="EMBL" id="RVW26401.1"/>
    </source>
</evidence>
<evidence type="ECO:0000256" key="1">
    <source>
        <dbReference type="SAM" id="MobiDB-lite"/>
    </source>
</evidence>
<dbReference type="Proteomes" id="UP000288805">
    <property type="component" value="Unassembled WGS sequence"/>
</dbReference>
<gene>
    <name evidence="2" type="ORF">CK203_086099</name>
</gene>
<evidence type="ECO:0000313" key="3">
    <source>
        <dbReference type="Proteomes" id="UP000288805"/>
    </source>
</evidence>
<dbReference type="EMBL" id="QGNW01002010">
    <property type="protein sequence ID" value="RVW26401.1"/>
    <property type="molecule type" value="Genomic_DNA"/>
</dbReference>
<name>A0A438CT69_VITVI</name>
<sequence>MGSQAQVGLLQGLDSKTGPTVPGRELNWANGPSLPLECEASKGVLLGPLQPRSSGRVAGSGLGYLHKGKAIPSQAHLMDSGLLLKACPSASNGHNKDDNLEIEFVRFREEEIGRRQQPDLNHPRADRMLEEEVARYGLALNLGGFRAQGSSSSNFFCFGRTPEREFYDHSRVRKEGFQNGSGSQRPSAEEHVGRGDGCWDLVEINSVNPLERNSGWTVGQTEFQEGRKEEQFNWEENSLVKFSHFLGFSMEGLEKEILSFLGKIRKRREKILGKGLLKTSRFERELKRLECSVNYEGDTKKKGPTQGRGNQSAVVQ</sequence>
<feature type="region of interest" description="Disordered" evidence="1">
    <location>
        <begin position="175"/>
        <end position="194"/>
    </location>
</feature>
<proteinExistence type="predicted"/>
<comment type="caution">
    <text evidence="2">The sequence shown here is derived from an EMBL/GenBank/DDBJ whole genome shotgun (WGS) entry which is preliminary data.</text>
</comment>
<reference evidence="2 3" key="1">
    <citation type="journal article" date="2018" name="PLoS Genet.">
        <title>Population sequencing reveals clonal diversity and ancestral inbreeding in the grapevine cultivar Chardonnay.</title>
        <authorList>
            <person name="Roach M.J."/>
            <person name="Johnson D.L."/>
            <person name="Bohlmann J."/>
            <person name="van Vuuren H.J."/>
            <person name="Jones S.J."/>
            <person name="Pretorius I.S."/>
            <person name="Schmidt S.A."/>
            <person name="Borneman A.R."/>
        </authorList>
    </citation>
    <scope>NUCLEOTIDE SEQUENCE [LARGE SCALE GENOMIC DNA]</scope>
    <source>
        <strain evidence="3">cv. Chardonnay</strain>
        <tissue evidence="2">Leaf</tissue>
    </source>
</reference>
<dbReference type="AlphaFoldDB" id="A0A438CT69"/>
<protein>
    <submittedName>
        <fullName evidence="2">Uncharacterized protein</fullName>
    </submittedName>
</protein>
<feature type="region of interest" description="Disordered" evidence="1">
    <location>
        <begin position="296"/>
        <end position="316"/>
    </location>
</feature>